<gene>
    <name evidence="1" type="ORF">Fot_24904</name>
</gene>
<proteinExistence type="predicted"/>
<dbReference type="Proteomes" id="UP001604277">
    <property type="component" value="Unassembled WGS sequence"/>
</dbReference>
<dbReference type="EMBL" id="JBFOLJ010000007">
    <property type="protein sequence ID" value="KAL2520981.1"/>
    <property type="molecule type" value="Genomic_DNA"/>
</dbReference>
<evidence type="ECO:0000313" key="2">
    <source>
        <dbReference type="Proteomes" id="UP001604277"/>
    </source>
</evidence>
<name>A0ABD1U7H7_9LAMI</name>
<comment type="caution">
    <text evidence="1">The sequence shown here is derived from an EMBL/GenBank/DDBJ whole genome shotgun (WGS) entry which is preliminary data.</text>
</comment>
<keyword evidence="2" id="KW-1185">Reference proteome</keyword>
<reference evidence="2" key="1">
    <citation type="submission" date="2024-07" db="EMBL/GenBank/DDBJ databases">
        <title>Two chromosome-level genome assemblies of Korean endemic species Abeliophyllum distichum and Forsythia ovata (Oleaceae).</title>
        <authorList>
            <person name="Jang H."/>
        </authorList>
    </citation>
    <scope>NUCLEOTIDE SEQUENCE [LARGE SCALE GENOMIC DNA]</scope>
</reference>
<dbReference type="AlphaFoldDB" id="A0ABD1U7H7"/>
<organism evidence="1 2">
    <name type="scientific">Forsythia ovata</name>
    <dbReference type="NCBI Taxonomy" id="205694"/>
    <lineage>
        <taxon>Eukaryota</taxon>
        <taxon>Viridiplantae</taxon>
        <taxon>Streptophyta</taxon>
        <taxon>Embryophyta</taxon>
        <taxon>Tracheophyta</taxon>
        <taxon>Spermatophyta</taxon>
        <taxon>Magnoliopsida</taxon>
        <taxon>eudicotyledons</taxon>
        <taxon>Gunneridae</taxon>
        <taxon>Pentapetalae</taxon>
        <taxon>asterids</taxon>
        <taxon>lamiids</taxon>
        <taxon>Lamiales</taxon>
        <taxon>Oleaceae</taxon>
        <taxon>Forsythieae</taxon>
        <taxon>Forsythia</taxon>
    </lineage>
</organism>
<evidence type="ECO:0000313" key="1">
    <source>
        <dbReference type="EMBL" id="KAL2520981.1"/>
    </source>
</evidence>
<protein>
    <submittedName>
        <fullName evidence="1">Uncharacterized protein</fullName>
    </submittedName>
</protein>
<sequence length="178" mass="20946">MATDSKGYSTGSKATLRRRWPSFQTCSWYGPTTLRLNLEFGARMPSETEHKFLEHQHNQMALKNDLPMCTQIDATVVKLNLRIRLKRCTKNMRKQFLNKEIVQEMEDLKLKGNIKNEKTEHQLRRGKMLERSMKSELNCTTKDMDHKELTQRIEETRRRARSSGHQNATYECLIKCLA</sequence>
<accession>A0ABD1U7H7</accession>